<dbReference type="RefSeq" id="XP_001022148.2">
    <property type="nucleotide sequence ID" value="XM_001022148.3"/>
</dbReference>
<evidence type="ECO:0000313" key="2">
    <source>
        <dbReference type="EMBL" id="EAS01903.2"/>
    </source>
</evidence>
<dbReference type="GeneID" id="7831193"/>
<organism evidence="2 3">
    <name type="scientific">Tetrahymena thermophila (strain SB210)</name>
    <dbReference type="NCBI Taxonomy" id="312017"/>
    <lineage>
        <taxon>Eukaryota</taxon>
        <taxon>Sar</taxon>
        <taxon>Alveolata</taxon>
        <taxon>Ciliophora</taxon>
        <taxon>Intramacronucleata</taxon>
        <taxon>Oligohymenophorea</taxon>
        <taxon>Hymenostomatida</taxon>
        <taxon>Tetrahymenina</taxon>
        <taxon>Tetrahymenidae</taxon>
        <taxon>Tetrahymena</taxon>
    </lineage>
</organism>
<feature type="region of interest" description="Disordered" evidence="1">
    <location>
        <begin position="139"/>
        <end position="177"/>
    </location>
</feature>
<sequence>MYQLNWEQKELYYKDFIKKPKNKFSSQWVLQRAMAKAITNRQSKSYHVNKNDMQFCTQRLQLKDWQQSFIMYNQQAEIFKGRKKTDIQIQIELLREYCLQLSGKELKSPEDITQEDIKCLNADIDLFYQQAAQFDSSKEQPSVSSTFKSTQNSNKSIIGSNSHPLYGQVKQGRSGQVKSNIDDEHELGLNTHTSKQSFPILTPQVRINQYNMYDSQATLAASTYKSNQRAFQTISSASQVINKFEDIDTNEQQIQVKKENTTQEAINYINKQNNYNLSQPHVTQQRRPSPLEDQQTYFTHVHNQKTNYHHNQLNNYQSNFQNSSMVNNVNNGFNQYAQVINGNFIGLNQTQEQLVNFKAQQQNQNNFLNNQGVFAQNSSLVNKAKSQVNCQDSEEYIKAKINLDQYQQIIQNDQNQDNLYTIYSHYDNKESLKQNQDNILRENDSDKEIFEAEIENSFIRGINNNSFQPLEDPEQIQYMNPRTNQPFIAQNIESQKLQQYIYDGKNQQKTQQQWQQQQLQFQQYNNHQQLSQFNNQQLQQFNNQQQMQQFNNQQQMQQFNNQQQLQQFNNQQSMQLFNNQQQQFNQQQLPDLTGNNNCDMIIEEKIKHEEISEPQSILMNEKLNIEDFSQINPQDGGELQINYYQYYLNQNNPNNQNSMDDEIDDRIFNNNNISLTCNNSFIYQQLNNSFGYEQAYQSDFNNQQI</sequence>
<dbReference type="EMBL" id="GG662552">
    <property type="protein sequence ID" value="EAS01903.2"/>
    <property type="molecule type" value="Genomic_DNA"/>
</dbReference>
<evidence type="ECO:0000256" key="1">
    <source>
        <dbReference type="SAM" id="MobiDB-lite"/>
    </source>
</evidence>
<dbReference type="KEGG" id="tet:TTHERM_00787090"/>
<feature type="compositionally biased region" description="Polar residues" evidence="1">
    <location>
        <begin position="139"/>
        <end position="163"/>
    </location>
</feature>
<dbReference type="AlphaFoldDB" id="Q23ZF4"/>
<gene>
    <name evidence="2" type="ORF">TTHERM_00787090</name>
</gene>
<dbReference type="Proteomes" id="UP000009168">
    <property type="component" value="Unassembled WGS sequence"/>
</dbReference>
<name>Q23ZF4_TETTS</name>
<dbReference type="HOGENOM" id="CLU_383352_0_0_1"/>
<keyword evidence="3" id="KW-1185">Reference proteome</keyword>
<reference evidence="3" key="1">
    <citation type="journal article" date="2006" name="PLoS Biol.">
        <title>Macronuclear genome sequence of the ciliate Tetrahymena thermophila, a model eukaryote.</title>
        <authorList>
            <person name="Eisen J.A."/>
            <person name="Coyne R.S."/>
            <person name="Wu M."/>
            <person name="Wu D."/>
            <person name="Thiagarajan M."/>
            <person name="Wortman J.R."/>
            <person name="Badger J.H."/>
            <person name="Ren Q."/>
            <person name="Amedeo P."/>
            <person name="Jones K.M."/>
            <person name="Tallon L.J."/>
            <person name="Delcher A.L."/>
            <person name="Salzberg S.L."/>
            <person name="Silva J.C."/>
            <person name="Haas B.J."/>
            <person name="Majoros W.H."/>
            <person name="Farzad M."/>
            <person name="Carlton J.M."/>
            <person name="Smith R.K. Jr."/>
            <person name="Garg J."/>
            <person name="Pearlman R.E."/>
            <person name="Karrer K.M."/>
            <person name="Sun L."/>
            <person name="Manning G."/>
            <person name="Elde N.C."/>
            <person name="Turkewitz A.P."/>
            <person name="Asai D.J."/>
            <person name="Wilkes D.E."/>
            <person name="Wang Y."/>
            <person name="Cai H."/>
            <person name="Collins K."/>
            <person name="Stewart B.A."/>
            <person name="Lee S.R."/>
            <person name="Wilamowska K."/>
            <person name="Weinberg Z."/>
            <person name="Ruzzo W.L."/>
            <person name="Wloga D."/>
            <person name="Gaertig J."/>
            <person name="Frankel J."/>
            <person name="Tsao C.-C."/>
            <person name="Gorovsky M.A."/>
            <person name="Keeling P.J."/>
            <person name="Waller R.F."/>
            <person name="Patron N.J."/>
            <person name="Cherry J.M."/>
            <person name="Stover N.A."/>
            <person name="Krieger C.J."/>
            <person name="del Toro C."/>
            <person name="Ryder H.F."/>
            <person name="Williamson S.C."/>
            <person name="Barbeau R.A."/>
            <person name="Hamilton E.P."/>
            <person name="Orias E."/>
        </authorList>
    </citation>
    <scope>NUCLEOTIDE SEQUENCE [LARGE SCALE GENOMIC DNA]</scope>
    <source>
        <strain evidence="3">SB210</strain>
    </source>
</reference>
<protein>
    <submittedName>
        <fullName evidence="2">Uncharacterized protein</fullName>
    </submittedName>
</protein>
<proteinExistence type="predicted"/>
<dbReference type="InParanoid" id="Q23ZF4"/>
<evidence type="ECO:0000313" key="3">
    <source>
        <dbReference type="Proteomes" id="UP000009168"/>
    </source>
</evidence>
<accession>Q23ZF4</accession>